<dbReference type="OrthoDB" id="878at2759"/>
<keyword evidence="3" id="KW-0521">NADP</keyword>
<keyword evidence="8" id="KW-1185">Reference proteome</keyword>
<evidence type="ECO:0000256" key="3">
    <source>
        <dbReference type="ARBA" id="ARBA00022857"/>
    </source>
</evidence>
<feature type="region of interest" description="Disordered" evidence="5">
    <location>
        <begin position="465"/>
        <end position="494"/>
    </location>
</feature>
<feature type="region of interest" description="Disordered" evidence="5">
    <location>
        <begin position="403"/>
        <end position="424"/>
    </location>
</feature>
<evidence type="ECO:0000313" key="7">
    <source>
        <dbReference type="EMBL" id="PWN28516.1"/>
    </source>
</evidence>
<evidence type="ECO:0000256" key="1">
    <source>
        <dbReference type="ARBA" id="ARBA00007905"/>
    </source>
</evidence>
<dbReference type="GO" id="GO:0016616">
    <property type="term" value="F:oxidoreductase activity, acting on the CH-OH group of donors, NAD or NADP as acceptor"/>
    <property type="evidence" value="ECO:0007669"/>
    <property type="project" value="UniProtKB-ARBA"/>
</dbReference>
<evidence type="ECO:0000259" key="6">
    <source>
        <dbReference type="Pfam" id="PF00248"/>
    </source>
</evidence>
<dbReference type="PRINTS" id="PR00069">
    <property type="entry name" value="ALDKETRDTASE"/>
</dbReference>
<comment type="similarity">
    <text evidence="1">Belongs to the aldo/keto reductase family.</text>
</comment>
<evidence type="ECO:0000256" key="4">
    <source>
        <dbReference type="ARBA" id="ARBA00023002"/>
    </source>
</evidence>
<feature type="compositionally biased region" description="Polar residues" evidence="5">
    <location>
        <begin position="466"/>
        <end position="475"/>
    </location>
</feature>
<dbReference type="EMBL" id="KZ819665">
    <property type="protein sequence ID" value="PWN28516.1"/>
    <property type="molecule type" value="Genomic_DNA"/>
</dbReference>
<dbReference type="CDD" id="cd19071">
    <property type="entry name" value="AKR_AKR1-5-like"/>
    <property type="match status" value="1"/>
</dbReference>
<dbReference type="Gene3D" id="3.20.20.100">
    <property type="entry name" value="NADP-dependent oxidoreductase domain"/>
    <property type="match status" value="1"/>
</dbReference>
<dbReference type="InterPro" id="IPR043141">
    <property type="entry name" value="Ribosomal_uL10-like_sf"/>
</dbReference>
<name>A0A316UT97_9BASI</name>
<dbReference type="Proteomes" id="UP000245884">
    <property type="component" value="Unassembled WGS sequence"/>
</dbReference>
<dbReference type="GeneID" id="37025352"/>
<dbReference type="PANTHER" id="PTHR43827">
    <property type="entry name" value="2,5-DIKETO-D-GLUCONIC ACID REDUCTASE"/>
    <property type="match status" value="1"/>
</dbReference>
<comment type="similarity">
    <text evidence="2">Belongs to the universal ribosomal protein uL10 family.</text>
</comment>
<dbReference type="Gene3D" id="3.30.70.1730">
    <property type="match status" value="1"/>
</dbReference>
<dbReference type="InterPro" id="IPR018170">
    <property type="entry name" value="Aldo/ket_reductase_CS"/>
</dbReference>
<reference evidence="7 8" key="1">
    <citation type="journal article" date="2018" name="Mol. Biol. Evol.">
        <title>Broad Genomic Sampling Reveals a Smut Pathogenic Ancestry of the Fungal Clade Ustilaginomycotina.</title>
        <authorList>
            <person name="Kijpornyongpan T."/>
            <person name="Mondo S.J."/>
            <person name="Barry K."/>
            <person name="Sandor L."/>
            <person name="Lee J."/>
            <person name="Lipzen A."/>
            <person name="Pangilinan J."/>
            <person name="LaButti K."/>
            <person name="Hainaut M."/>
            <person name="Henrissat B."/>
            <person name="Grigoriev I.V."/>
            <person name="Spatafora J.W."/>
            <person name="Aime M.C."/>
        </authorList>
    </citation>
    <scope>NUCLEOTIDE SEQUENCE [LARGE SCALE GENOMIC DNA]</scope>
    <source>
        <strain evidence="7 8">MCA 5214</strain>
    </source>
</reference>
<evidence type="ECO:0000313" key="8">
    <source>
        <dbReference type="Proteomes" id="UP000245884"/>
    </source>
</evidence>
<dbReference type="RefSeq" id="XP_025363128.1">
    <property type="nucleotide sequence ID" value="XM_025503529.1"/>
</dbReference>
<feature type="region of interest" description="Disordered" evidence="5">
    <location>
        <begin position="343"/>
        <end position="366"/>
    </location>
</feature>
<dbReference type="InterPro" id="IPR023210">
    <property type="entry name" value="NADP_OxRdtase_dom"/>
</dbReference>
<accession>A0A316UT97</accession>
<dbReference type="Pfam" id="PF00248">
    <property type="entry name" value="Aldo_ket_red"/>
    <property type="match status" value="1"/>
</dbReference>
<dbReference type="AlphaFoldDB" id="A0A316UT97"/>
<protein>
    <recommendedName>
        <fullName evidence="6">NADP-dependent oxidoreductase domain-containing protein</fullName>
    </recommendedName>
</protein>
<sequence>MHTSAALRRAAASSSFTLASGAKVPKLGFGTWKLKPEEAGPAVSQALKAGFRHIDSAWTYKNEQATGEAIRKSGIDRKDLWITSKLWNSFHGDNVEMGVDASLRDLGVDYLDLYLMHWPVAFRNPKNSELSALKSQDGRPIENHILSEDLAVTWRNLEAMVKKGKIRNIGISNFNIRRTDYLLEQAEIQPQVNQVEVNWGVPNDELLHYCQAHQVQVQAYSPLGSSDYAEEYAQNPIIADVAKRNNITPAQAQLAWHMARGIQPITRSVRMERLQEAIAATQIDLPWSDVQHLTREAENKPIQRVVDPTEAWNVKEDIFEDGVDQTRLMNLKGGSIEVPFPHDSQDAPQAAHSGSSHYLEPRNDPFTENKPTEAVARFHTIAGAGARKNATRGSTVVQQLMSRRAFSSSRRSAAPAPSTPSTFLATTSKQALATPGLVWTDGQTNAPRETRKMNMCTVRGHRFASSIASSSPNHMSTVPPPTPSTPSSSRSNRKYPARKAFLHAQYLRLLQKSQFVLFLQPNNLSVAEATKLRADLAAVPLPEGVDASEQARLTVTRTGVLRPALRDVVRADSKASLATLESILSGPLAMLTSPSLSPDYVSKLLGVIDRAMGNVVKRGAATPAVNPRLVPLAAIVEGHRLVDIPGLREVGKLPDLQTLRAQIVGLLSQPAGQIASILSMASGAQLALTLEGRKRQLEEKEPKEQQQQ</sequence>
<dbReference type="FunFam" id="3.20.20.100:FF:000002">
    <property type="entry name" value="2,5-diketo-D-gluconic acid reductase A"/>
    <property type="match status" value="1"/>
</dbReference>
<dbReference type="PANTHER" id="PTHR43827:SF3">
    <property type="entry name" value="NADP-DEPENDENT OXIDOREDUCTASE DOMAIN-CONTAINING PROTEIN"/>
    <property type="match status" value="1"/>
</dbReference>
<dbReference type="InterPro" id="IPR036812">
    <property type="entry name" value="NAD(P)_OxRdtase_dom_sf"/>
</dbReference>
<evidence type="ECO:0000256" key="5">
    <source>
        <dbReference type="SAM" id="MobiDB-lite"/>
    </source>
</evidence>
<feature type="domain" description="NADP-dependent oxidoreductase" evidence="6">
    <location>
        <begin position="26"/>
        <end position="293"/>
    </location>
</feature>
<evidence type="ECO:0000256" key="2">
    <source>
        <dbReference type="ARBA" id="ARBA00008889"/>
    </source>
</evidence>
<organism evidence="7 8">
    <name type="scientific">Jaminaea rosea</name>
    <dbReference type="NCBI Taxonomy" id="1569628"/>
    <lineage>
        <taxon>Eukaryota</taxon>
        <taxon>Fungi</taxon>
        <taxon>Dikarya</taxon>
        <taxon>Basidiomycota</taxon>
        <taxon>Ustilaginomycotina</taxon>
        <taxon>Exobasidiomycetes</taxon>
        <taxon>Microstromatales</taxon>
        <taxon>Microstromatales incertae sedis</taxon>
        <taxon>Jaminaea</taxon>
    </lineage>
</organism>
<proteinExistence type="inferred from homology"/>
<dbReference type="STRING" id="1569628.A0A316UT97"/>
<dbReference type="SUPFAM" id="SSF51430">
    <property type="entry name" value="NAD(P)-linked oxidoreductase"/>
    <property type="match status" value="1"/>
</dbReference>
<gene>
    <name evidence="7" type="ORF">BDZ90DRAFT_150685</name>
</gene>
<dbReference type="PROSITE" id="PS00062">
    <property type="entry name" value="ALDOKETO_REDUCTASE_2"/>
    <property type="match status" value="1"/>
</dbReference>
<keyword evidence="4" id="KW-0560">Oxidoreductase</keyword>
<dbReference type="SUPFAM" id="SSF160369">
    <property type="entry name" value="Ribosomal protein L10-like"/>
    <property type="match status" value="1"/>
</dbReference>
<dbReference type="InterPro" id="IPR020471">
    <property type="entry name" value="AKR"/>
</dbReference>